<name>A0A5E6MK46_9BACT</name>
<feature type="binding site" evidence="2">
    <location>
        <position position="55"/>
    </location>
    <ligand>
        <name>substrate</name>
    </ligand>
</feature>
<dbReference type="GO" id="GO:0005737">
    <property type="term" value="C:cytoplasm"/>
    <property type="evidence" value="ECO:0007669"/>
    <property type="project" value="InterPro"/>
</dbReference>
<dbReference type="GO" id="GO:0101006">
    <property type="term" value="F:protein histidine phosphatase activity"/>
    <property type="evidence" value="ECO:0007669"/>
    <property type="project" value="InterPro"/>
</dbReference>
<evidence type="ECO:0000256" key="2">
    <source>
        <dbReference type="PIRSR" id="PIRSR613078-2"/>
    </source>
</evidence>
<keyword evidence="3" id="KW-0413">Isomerase</keyword>
<dbReference type="RefSeq" id="WP_142525113.1">
    <property type="nucleotide sequence ID" value="NZ_CABFUZ020000115.1"/>
</dbReference>
<reference evidence="3" key="1">
    <citation type="submission" date="2019-09" db="EMBL/GenBank/DDBJ databases">
        <authorList>
            <person name="Cremers G."/>
        </authorList>
    </citation>
    <scope>NUCLEOTIDE SEQUENCE [LARGE SCALE GENOMIC DNA]</scope>
    <source>
        <strain evidence="3">3B</strain>
    </source>
</reference>
<feature type="binding site" evidence="2">
    <location>
        <position position="93"/>
    </location>
    <ligand>
        <name>substrate</name>
    </ligand>
</feature>
<evidence type="ECO:0000313" key="3">
    <source>
        <dbReference type="EMBL" id="VVM06427.1"/>
    </source>
</evidence>
<organism evidence="3 4">
    <name type="scientific">Methylacidimicrobium cyclopophantes</name>
    <dbReference type="NCBI Taxonomy" id="1041766"/>
    <lineage>
        <taxon>Bacteria</taxon>
        <taxon>Pseudomonadati</taxon>
        <taxon>Verrucomicrobiota</taxon>
        <taxon>Methylacidimicrobium</taxon>
    </lineage>
</organism>
<comment type="caution">
    <text evidence="3">The sequence shown here is derived from an EMBL/GenBank/DDBJ whole genome shotgun (WGS) entry which is preliminary data.</text>
</comment>
<dbReference type="SUPFAM" id="SSF53254">
    <property type="entry name" value="Phosphoglycerate mutase-like"/>
    <property type="match status" value="1"/>
</dbReference>
<keyword evidence="4" id="KW-1185">Reference proteome</keyword>
<dbReference type="Pfam" id="PF00300">
    <property type="entry name" value="His_Phos_1"/>
    <property type="match status" value="1"/>
</dbReference>
<dbReference type="NCBIfam" id="TIGR00249">
    <property type="entry name" value="sixA"/>
    <property type="match status" value="1"/>
</dbReference>
<dbReference type="Proteomes" id="UP000381693">
    <property type="component" value="Unassembled WGS sequence"/>
</dbReference>
<dbReference type="InterPro" id="IPR004449">
    <property type="entry name" value="SixA"/>
</dbReference>
<dbReference type="AlphaFoldDB" id="A0A5E6MK46"/>
<dbReference type="GO" id="GO:0004619">
    <property type="term" value="F:phosphoglycerate mutase activity"/>
    <property type="evidence" value="ECO:0007669"/>
    <property type="project" value="UniProtKB-EC"/>
</dbReference>
<accession>A0A5E6MK46</accession>
<evidence type="ECO:0000313" key="4">
    <source>
        <dbReference type="Proteomes" id="UP000381693"/>
    </source>
</evidence>
<proteinExistence type="predicted"/>
<dbReference type="Gene3D" id="3.40.50.1240">
    <property type="entry name" value="Phosphoglycerate mutase-like"/>
    <property type="match status" value="1"/>
</dbReference>
<dbReference type="SMART" id="SM00855">
    <property type="entry name" value="PGAM"/>
    <property type="match status" value="1"/>
</dbReference>
<dbReference type="CDD" id="cd07067">
    <property type="entry name" value="HP_PGM_like"/>
    <property type="match status" value="1"/>
</dbReference>
<dbReference type="EMBL" id="CABFUZ020000115">
    <property type="protein sequence ID" value="VVM06427.1"/>
    <property type="molecule type" value="Genomic_DNA"/>
</dbReference>
<dbReference type="InterPro" id="IPR013078">
    <property type="entry name" value="His_Pase_superF_clade-1"/>
</dbReference>
<keyword evidence="1" id="KW-0378">Hydrolase</keyword>
<dbReference type="InterPro" id="IPR029033">
    <property type="entry name" value="His_PPase_superfam"/>
</dbReference>
<dbReference type="EC" id="5.4.2.11" evidence="3"/>
<protein>
    <submittedName>
        <fullName evidence="3">2,3-bisphosphoglycerate-dependent phosphoglycerate mutase</fullName>
        <ecNumber evidence="3">5.4.2.11</ecNumber>
    </submittedName>
</protein>
<dbReference type="OrthoDB" id="2388260at2"/>
<gene>
    <name evidence="3" type="primary">PGAM/gpmA</name>
    <name evidence="3" type="ORF">MAMC_01077</name>
</gene>
<evidence type="ECO:0000256" key="1">
    <source>
        <dbReference type="ARBA" id="ARBA00022801"/>
    </source>
</evidence>
<dbReference type="PANTHER" id="PTHR20935">
    <property type="entry name" value="PHOSPHOGLYCERATE MUTASE-RELATED"/>
    <property type="match status" value="1"/>
</dbReference>
<dbReference type="InterPro" id="IPR051021">
    <property type="entry name" value="Mito_Ser/Thr_phosphatase"/>
</dbReference>
<sequence length="161" mass="17667">MIVYFLRHATAAREASNDTARELTKEGRQEARIAGKALHRLGVRPDFLWSSPLIRARQTAEIAAETLSGSFSVEIQKELENGRSTSELLGLLKPLPTDSTLLLVGHMPSLAEHLAALLGASSPESFPMDKGGVAALRLEELRLGKGVLRLRLRHEQLKRIA</sequence>